<organism evidence="2 3">
    <name type="scientific">Limosilactobacillus alvi</name>
    <dbReference type="NCBI Taxonomy" id="990412"/>
    <lineage>
        <taxon>Bacteria</taxon>
        <taxon>Bacillati</taxon>
        <taxon>Bacillota</taxon>
        <taxon>Bacilli</taxon>
        <taxon>Lactobacillales</taxon>
        <taxon>Lactobacillaceae</taxon>
        <taxon>Limosilactobacillus</taxon>
    </lineage>
</organism>
<name>A0ABS2ELQ7_9LACO</name>
<proteinExistence type="predicted"/>
<gene>
    <name evidence="2" type="ORF">H5993_01315</name>
</gene>
<keyword evidence="1" id="KW-1133">Transmembrane helix</keyword>
<evidence type="ECO:0000313" key="2">
    <source>
        <dbReference type="EMBL" id="MBM6753407.1"/>
    </source>
</evidence>
<dbReference type="EMBL" id="JACJJQ010000004">
    <property type="protein sequence ID" value="MBM6753407.1"/>
    <property type="molecule type" value="Genomic_DNA"/>
</dbReference>
<evidence type="ECO:0000313" key="3">
    <source>
        <dbReference type="Proteomes" id="UP000776629"/>
    </source>
</evidence>
<dbReference type="Proteomes" id="UP000776629">
    <property type="component" value="Unassembled WGS sequence"/>
</dbReference>
<evidence type="ECO:0000256" key="1">
    <source>
        <dbReference type="SAM" id="Phobius"/>
    </source>
</evidence>
<feature type="transmembrane region" description="Helical" evidence="1">
    <location>
        <begin position="27"/>
        <end position="47"/>
    </location>
</feature>
<keyword evidence="3" id="KW-1185">Reference proteome</keyword>
<accession>A0ABS2ELQ7</accession>
<protein>
    <submittedName>
        <fullName evidence="2">DUF4811 domain-containing protein</fullName>
    </submittedName>
</protein>
<dbReference type="Pfam" id="PF16069">
    <property type="entry name" value="DUF4811"/>
    <property type="match status" value="1"/>
</dbReference>
<dbReference type="InterPro" id="IPR032083">
    <property type="entry name" value="DUF4811"/>
</dbReference>
<reference evidence="2 3" key="1">
    <citation type="journal article" date="2021" name="Sci. Rep.">
        <title>The distribution of antibiotic resistance genes in chicken gut microbiota commensals.</title>
        <authorList>
            <person name="Juricova H."/>
            <person name="Matiasovicova J."/>
            <person name="Kubasova T."/>
            <person name="Cejkova D."/>
            <person name="Rychlik I."/>
        </authorList>
    </citation>
    <scope>NUCLEOTIDE SEQUENCE [LARGE SCALE GENOMIC DNA]</scope>
    <source>
        <strain evidence="2 3">An810</strain>
    </source>
</reference>
<dbReference type="RefSeq" id="WP_204775933.1">
    <property type="nucleotide sequence ID" value="NZ_JACJJQ010000004.1"/>
</dbReference>
<keyword evidence="1" id="KW-0472">Membrane</keyword>
<keyword evidence="1" id="KW-0812">Transmembrane</keyword>
<comment type="caution">
    <text evidence="2">The sequence shown here is derived from an EMBL/GenBank/DDBJ whole genome shotgun (WGS) entry which is preliminary data.</text>
</comment>
<sequence>MIILLVILSAVCFYLFGAVYVEKKGHTFWSIISLIVLILSVTVFALHDVNHLGMKVKTRTETMSLASTSNKANLLLYKQLGTGSEKIYIYKTDIHQTKAKHTWIDSQAKSKVVTTKSQPKLVIKKHQYVYDSALSKAMFGILGDNNETKSIDYRFEINPTWSVLSTNQAAKLQTALKQPATQMKLKQMVASQVKTGLMQAMKKNPQMSTADQGKLQIQLTNEAKARAIEQLVK</sequence>